<evidence type="ECO:0000256" key="1">
    <source>
        <dbReference type="ARBA" id="ARBA00004613"/>
    </source>
</evidence>
<evidence type="ECO:0000256" key="3">
    <source>
        <dbReference type="ARBA" id="ARBA00022729"/>
    </source>
</evidence>
<dbReference type="OrthoDB" id="3065412at2759"/>
<keyword evidence="3" id="KW-0732">Signal</keyword>
<keyword evidence="6" id="KW-0472">Membrane</keyword>
<feature type="domain" description="CFEM" evidence="7">
    <location>
        <begin position="1"/>
        <end position="106"/>
    </location>
</feature>
<feature type="transmembrane region" description="Helical" evidence="6">
    <location>
        <begin position="140"/>
        <end position="159"/>
    </location>
</feature>
<organism evidence="8 9">
    <name type="scientific">Naematelia encephala</name>
    <dbReference type="NCBI Taxonomy" id="71784"/>
    <lineage>
        <taxon>Eukaryota</taxon>
        <taxon>Fungi</taxon>
        <taxon>Dikarya</taxon>
        <taxon>Basidiomycota</taxon>
        <taxon>Agaricomycotina</taxon>
        <taxon>Tremellomycetes</taxon>
        <taxon>Tremellales</taxon>
        <taxon>Naemateliaceae</taxon>
        <taxon>Naematelia</taxon>
    </lineage>
</organism>
<evidence type="ECO:0000256" key="6">
    <source>
        <dbReference type="SAM" id="Phobius"/>
    </source>
</evidence>
<evidence type="ECO:0000256" key="2">
    <source>
        <dbReference type="ARBA" id="ARBA00022525"/>
    </source>
</evidence>
<dbReference type="AlphaFoldDB" id="A0A1Y2B8B4"/>
<dbReference type="Proteomes" id="UP000193986">
    <property type="component" value="Unassembled WGS sequence"/>
</dbReference>
<reference evidence="8 9" key="1">
    <citation type="submission" date="2016-07" db="EMBL/GenBank/DDBJ databases">
        <title>Pervasive Adenine N6-methylation of Active Genes in Fungi.</title>
        <authorList>
            <consortium name="DOE Joint Genome Institute"/>
            <person name="Mondo S.J."/>
            <person name="Dannebaum R.O."/>
            <person name="Kuo R.C."/>
            <person name="Labutti K."/>
            <person name="Haridas S."/>
            <person name="Kuo A."/>
            <person name="Salamov A."/>
            <person name="Ahrendt S.R."/>
            <person name="Lipzen A."/>
            <person name="Sullivan W."/>
            <person name="Andreopoulos W.B."/>
            <person name="Clum A."/>
            <person name="Lindquist E."/>
            <person name="Daum C."/>
            <person name="Ramamoorthy G.K."/>
            <person name="Gryganskyi A."/>
            <person name="Culley D."/>
            <person name="Magnuson J.K."/>
            <person name="James T.Y."/>
            <person name="O'Malley M.A."/>
            <person name="Stajich J.E."/>
            <person name="Spatafora J.W."/>
            <person name="Visel A."/>
            <person name="Grigoriev I.V."/>
        </authorList>
    </citation>
    <scope>NUCLEOTIDE SEQUENCE [LARGE SCALE GENOMIC DNA]</scope>
    <source>
        <strain evidence="8 9">68-887.2</strain>
    </source>
</reference>
<sequence>MAPGSLNLWMLQRRQDASQVPTCVTTCMANGDTTGCTGVTDYACLCTSTTYETSVGTCWESSCNATEIAEGQAYSAAGCEAFGVTVLPSAATASVTASATLSSSNASATSVIASATSALPLVDVTSAPIVSHQQFINIQAIMSSICGALLIAAIVMAVMSCRQRVKRDYETTQNRTWTGVGTSGYDSKASTSKHGISRNSQRGQTSTFDEYGMTSSNFGGTTVPFNALNTGGDRLSGNNRGFTNRVAVNEDEEYELSTKSGQGLAEGVTEVDSPTASTSRMGESEIELVSTAYLYKGAGPVTPGRAI</sequence>
<comment type="subcellular location">
    <subcellularLocation>
        <location evidence="1">Secreted</location>
    </subcellularLocation>
</comment>
<dbReference type="EMBL" id="MCFC01000020">
    <property type="protein sequence ID" value="ORY30345.1"/>
    <property type="molecule type" value="Genomic_DNA"/>
</dbReference>
<evidence type="ECO:0000313" key="8">
    <source>
        <dbReference type="EMBL" id="ORY30345.1"/>
    </source>
</evidence>
<dbReference type="InParanoid" id="A0A1Y2B8B4"/>
<keyword evidence="6" id="KW-0812">Transmembrane</keyword>
<protein>
    <recommendedName>
        <fullName evidence="7">CFEM domain-containing protein</fullName>
    </recommendedName>
</protein>
<dbReference type="STRING" id="71784.A0A1Y2B8B4"/>
<evidence type="ECO:0000256" key="4">
    <source>
        <dbReference type="ARBA" id="ARBA00023157"/>
    </source>
</evidence>
<keyword evidence="6" id="KW-1133">Transmembrane helix</keyword>
<feature type="compositionally biased region" description="Polar residues" evidence="5">
    <location>
        <begin position="272"/>
        <end position="281"/>
    </location>
</feature>
<gene>
    <name evidence="8" type="ORF">BCR39DRAFT_529287</name>
</gene>
<dbReference type="PROSITE" id="PS52012">
    <property type="entry name" value="CFEM"/>
    <property type="match status" value="1"/>
</dbReference>
<evidence type="ECO:0000313" key="9">
    <source>
        <dbReference type="Proteomes" id="UP000193986"/>
    </source>
</evidence>
<evidence type="ECO:0000256" key="5">
    <source>
        <dbReference type="SAM" id="MobiDB-lite"/>
    </source>
</evidence>
<feature type="region of interest" description="Disordered" evidence="5">
    <location>
        <begin position="260"/>
        <end position="283"/>
    </location>
</feature>
<accession>A0A1Y2B8B4</accession>
<keyword evidence="2" id="KW-0964">Secreted</keyword>
<dbReference type="InterPro" id="IPR008427">
    <property type="entry name" value="Extracellular_membr_CFEM_dom"/>
</dbReference>
<feature type="region of interest" description="Disordered" evidence="5">
    <location>
        <begin position="181"/>
        <end position="205"/>
    </location>
</feature>
<dbReference type="GO" id="GO:0005576">
    <property type="term" value="C:extracellular region"/>
    <property type="evidence" value="ECO:0007669"/>
    <property type="project" value="UniProtKB-SubCell"/>
</dbReference>
<keyword evidence="9" id="KW-1185">Reference proteome</keyword>
<keyword evidence="4" id="KW-1015">Disulfide bond</keyword>
<proteinExistence type="predicted"/>
<evidence type="ECO:0000259" key="7">
    <source>
        <dbReference type="PROSITE" id="PS52012"/>
    </source>
</evidence>
<dbReference type="Pfam" id="PF05730">
    <property type="entry name" value="CFEM"/>
    <property type="match status" value="1"/>
</dbReference>
<name>A0A1Y2B8B4_9TREE</name>
<comment type="caution">
    <text evidence="8">The sequence shown here is derived from an EMBL/GenBank/DDBJ whole genome shotgun (WGS) entry which is preliminary data.</text>
</comment>